<reference evidence="2" key="1">
    <citation type="journal article" date="2021" name="Microb. Physiol.">
        <title>Proteogenomic Insights into the Physiology of Marine, Sulfate-Reducing, Filamentous Desulfonema limicola and Desulfonema magnum.</title>
        <authorList>
            <person name="Schnaars V."/>
            <person name="Wohlbrand L."/>
            <person name="Scheve S."/>
            <person name="Hinrichs C."/>
            <person name="Reinhardt R."/>
            <person name="Rabus R."/>
        </authorList>
    </citation>
    <scope>NUCLEOTIDE SEQUENCE</scope>
    <source>
        <strain evidence="2">5ac10</strain>
    </source>
</reference>
<dbReference type="AlphaFoldDB" id="A0A975B7G1"/>
<sequence length="208" mass="24250">MLEKINKKGIEKKFVFKNDAAARYIFFALKNDLGGLGGYQMYFWESSILSDIYYDRADLSFSRKGIIHRYREEYEGDLPVFKMTMKDRKLTGTGYEFQKKEGEKQNGNAPEYFELEGENLQKVAAIRTYRMTIAVLTEQNWPIGLIHCDQSSALEPDGTVKKKFYEIELQYEQDSQVAKDMENFSVIIQKTFDLLPVNKTKLERALDI</sequence>
<gene>
    <name evidence="2" type="ORF">dnl_25530</name>
</gene>
<accession>A0A975B7G1</accession>
<evidence type="ECO:0000259" key="1">
    <source>
        <dbReference type="Pfam" id="PF01928"/>
    </source>
</evidence>
<dbReference type="Gene3D" id="2.40.320.10">
    <property type="entry name" value="Hypothetical Protein Pfu-838710-001"/>
    <property type="match status" value="1"/>
</dbReference>
<dbReference type="EMBL" id="CP061799">
    <property type="protein sequence ID" value="QTA80257.1"/>
    <property type="molecule type" value="Genomic_DNA"/>
</dbReference>
<dbReference type="InterPro" id="IPR023577">
    <property type="entry name" value="CYTH_domain"/>
</dbReference>
<keyword evidence="3" id="KW-1185">Reference proteome</keyword>
<dbReference type="SUPFAM" id="SSF55154">
    <property type="entry name" value="CYTH-like phosphatases"/>
    <property type="match status" value="1"/>
</dbReference>
<dbReference type="InterPro" id="IPR033469">
    <property type="entry name" value="CYTH-like_dom_sf"/>
</dbReference>
<protein>
    <submittedName>
        <fullName evidence="2">CYTH domain-containing protein</fullName>
    </submittedName>
</protein>
<dbReference type="Pfam" id="PF01928">
    <property type="entry name" value="CYTH"/>
    <property type="match status" value="1"/>
</dbReference>
<evidence type="ECO:0000313" key="3">
    <source>
        <dbReference type="Proteomes" id="UP000663720"/>
    </source>
</evidence>
<organism evidence="2 3">
    <name type="scientific">Desulfonema limicola</name>
    <dbReference type="NCBI Taxonomy" id="45656"/>
    <lineage>
        <taxon>Bacteria</taxon>
        <taxon>Pseudomonadati</taxon>
        <taxon>Thermodesulfobacteriota</taxon>
        <taxon>Desulfobacteria</taxon>
        <taxon>Desulfobacterales</taxon>
        <taxon>Desulfococcaceae</taxon>
        <taxon>Desulfonema</taxon>
    </lineage>
</organism>
<dbReference type="Proteomes" id="UP000663720">
    <property type="component" value="Chromosome"/>
</dbReference>
<name>A0A975B7G1_9BACT</name>
<feature type="domain" description="CYTH" evidence="1">
    <location>
        <begin position="36"/>
        <end position="184"/>
    </location>
</feature>
<dbReference type="KEGG" id="dli:dnl_25530"/>
<proteinExistence type="predicted"/>
<evidence type="ECO:0000313" key="2">
    <source>
        <dbReference type="EMBL" id="QTA80257.1"/>
    </source>
</evidence>
<dbReference type="RefSeq" id="WP_207691924.1">
    <property type="nucleotide sequence ID" value="NZ_CP061799.1"/>
</dbReference>